<dbReference type="InParanoid" id="A0A0Q9X1D1"/>
<dbReference type="EMBL" id="CH933806">
    <property type="protein sequence ID" value="KRG01888.1"/>
    <property type="molecule type" value="Genomic_DNA"/>
</dbReference>
<feature type="compositionally biased region" description="Basic and acidic residues" evidence="1">
    <location>
        <begin position="32"/>
        <end position="53"/>
    </location>
</feature>
<feature type="signal peptide" evidence="2">
    <location>
        <begin position="1"/>
        <end position="23"/>
    </location>
</feature>
<feature type="compositionally biased region" description="Acidic residues" evidence="1">
    <location>
        <begin position="22"/>
        <end position="31"/>
    </location>
</feature>
<reference evidence="3 6" key="1">
    <citation type="journal article" date="2007" name="Nature">
        <title>Evolution of genes and genomes on the Drosophila phylogeny.</title>
        <authorList>
            <consortium name="Drosophila 12 Genomes Consortium"/>
            <person name="Clark A.G."/>
            <person name="Eisen M.B."/>
            <person name="Smith D.R."/>
            <person name="Bergman C.M."/>
            <person name="Oliver B."/>
            <person name="Markow T.A."/>
            <person name="Kaufman T.C."/>
            <person name="Kellis M."/>
            <person name="Gelbart W."/>
            <person name="Iyer V.N."/>
            <person name="Pollard D.A."/>
            <person name="Sackton T.B."/>
            <person name="Larracuente A.M."/>
            <person name="Singh N.D."/>
            <person name="Abad J.P."/>
            <person name="Abt D.N."/>
            <person name="Adryan B."/>
            <person name="Aguade M."/>
            <person name="Akashi H."/>
            <person name="Anderson W.W."/>
            <person name="Aquadro C.F."/>
            <person name="Ardell D.H."/>
            <person name="Arguello R."/>
            <person name="Artieri C.G."/>
            <person name="Barbash D.A."/>
            <person name="Barker D."/>
            <person name="Barsanti P."/>
            <person name="Batterham P."/>
            <person name="Batzoglou S."/>
            <person name="Begun D."/>
            <person name="Bhutkar A."/>
            <person name="Blanco E."/>
            <person name="Bosak S.A."/>
            <person name="Bradley R.K."/>
            <person name="Brand A.D."/>
            <person name="Brent M.R."/>
            <person name="Brooks A.N."/>
            <person name="Brown R.H."/>
            <person name="Butlin R.K."/>
            <person name="Caggese C."/>
            <person name="Calvi B.R."/>
            <person name="Bernardo de Carvalho A."/>
            <person name="Caspi A."/>
            <person name="Castrezana S."/>
            <person name="Celniker S.E."/>
            <person name="Chang J.L."/>
            <person name="Chapple C."/>
            <person name="Chatterji S."/>
            <person name="Chinwalla A."/>
            <person name="Civetta A."/>
            <person name="Clifton S.W."/>
            <person name="Comeron J.M."/>
            <person name="Costello J.C."/>
            <person name="Coyne J.A."/>
            <person name="Daub J."/>
            <person name="David R.G."/>
            <person name="Delcher A.L."/>
            <person name="Delehaunty K."/>
            <person name="Do C.B."/>
            <person name="Ebling H."/>
            <person name="Edwards K."/>
            <person name="Eickbush T."/>
            <person name="Evans J.D."/>
            <person name="Filipski A."/>
            <person name="Findeiss S."/>
            <person name="Freyhult E."/>
            <person name="Fulton L."/>
            <person name="Fulton R."/>
            <person name="Garcia A.C."/>
            <person name="Gardiner A."/>
            <person name="Garfield D.A."/>
            <person name="Garvin B.E."/>
            <person name="Gibson G."/>
            <person name="Gilbert D."/>
            <person name="Gnerre S."/>
            <person name="Godfrey J."/>
            <person name="Good R."/>
            <person name="Gotea V."/>
            <person name="Gravely B."/>
            <person name="Greenberg A.J."/>
            <person name="Griffiths-Jones S."/>
            <person name="Gross S."/>
            <person name="Guigo R."/>
            <person name="Gustafson E.A."/>
            <person name="Haerty W."/>
            <person name="Hahn M.W."/>
            <person name="Halligan D.L."/>
            <person name="Halpern A.L."/>
            <person name="Halter G.M."/>
            <person name="Han M.V."/>
            <person name="Heger A."/>
            <person name="Hillier L."/>
            <person name="Hinrichs A.S."/>
            <person name="Holmes I."/>
            <person name="Hoskins R.A."/>
            <person name="Hubisz M.J."/>
            <person name="Hultmark D."/>
            <person name="Huntley M.A."/>
            <person name="Jaffe D.B."/>
            <person name="Jagadeeshan S."/>
            <person name="Jeck W.R."/>
            <person name="Johnson J."/>
            <person name="Jones C.D."/>
            <person name="Jordan W.C."/>
            <person name="Karpen G.H."/>
            <person name="Kataoka E."/>
            <person name="Keightley P.D."/>
            <person name="Kheradpour P."/>
            <person name="Kirkness E.F."/>
            <person name="Koerich L.B."/>
            <person name="Kristiansen K."/>
            <person name="Kudrna D."/>
            <person name="Kulathinal R.J."/>
            <person name="Kumar S."/>
            <person name="Kwok R."/>
            <person name="Lander E."/>
            <person name="Langley C.H."/>
            <person name="Lapoint R."/>
            <person name="Lazzaro B.P."/>
            <person name="Lee S.J."/>
            <person name="Levesque L."/>
            <person name="Li R."/>
            <person name="Lin C.F."/>
            <person name="Lin M.F."/>
            <person name="Lindblad-Toh K."/>
            <person name="Llopart A."/>
            <person name="Long M."/>
            <person name="Low L."/>
            <person name="Lozovsky E."/>
            <person name="Lu J."/>
            <person name="Luo M."/>
            <person name="Machado C.A."/>
            <person name="Makalowski W."/>
            <person name="Marzo M."/>
            <person name="Matsuda M."/>
            <person name="Matzkin L."/>
            <person name="McAllister B."/>
            <person name="McBride C.S."/>
            <person name="McKernan B."/>
            <person name="McKernan K."/>
            <person name="Mendez-Lago M."/>
            <person name="Minx P."/>
            <person name="Mollenhauer M.U."/>
            <person name="Montooth K."/>
            <person name="Mount S.M."/>
            <person name="Mu X."/>
            <person name="Myers E."/>
            <person name="Negre B."/>
            <person name="Newfeld S."/>
            <person name="Nielsen R."/>
            <person name="Noor M.A."/>
            <person name="O'Grady P."/>
            <person name="Pachter L."/>
            <person name="Papaceit M."/>
            <person name="Parisi M.J."/>
            <person name="Parisi M."/>
            <person name="Parts L."/>
            <person name="Pedersen J.S."/>
            <person name="Pesole G."/>
            <person name="Phillippy A.M."/>
            <person name="Ponting C.P."/>
            <person name="Pop M."/>
            <person name="Porcelli D."/>
            <person name="Powell J.R."/>
            <person name="Prohaska S."/>
            <person name="Pruitt K."/>
            <person name="Puig M."/>
            <person name="Quesneville H."/>
            <person name="Ram K.R."/>
            <person name="Rand D."/>
            <person name="Rasmussen M.D."/>
            <person name="Reed L.K."/>
            <person name="Reenan R."/>
            <person name="Reily A."/>
            <person name="Remington K.A."/>
            <person name="Rieger T.T."/>
            <person name="Ritchie M.G."/>
            <person name="Robin C."/>
            <person name="Rogers Y.H."/>
            <person name="Rohde C."/>
            <person name="Rozas J."/>
            <person name="Rubenfield M.J."/>
            <person name="Ruiz A."/>
            <person name="Russo S."/>
            <person name="Salzberg S.L."/>
            <person name="Sanchez-Gracia A."/>
            <person name="Saranga D.J."/>
            <person name="Sato H."/>
            <person name="Schaeffer S.W."/>
            <person name="Schatz M.C."/>
            <person name="Schlenke T."/>
            <person name="Schwartz R."/>
            <person name="Segarra C."/>
            <person name="Singh R.S."/>
            <person name="Sirot L."/>
            <person name="Sirota M."/>
            <person name="Sisneros N.B."/>
            <person name="Smith C.D."/>
            <person name="Smith T.F."/>
            <person name="Spieth J."/>
            <person name="Stage D.E."/>
            <person name="Stark A."/>
            <person name="Stephan W."/>
            <person name="Strausberg R.L."/>
            <person name="Strempel S."/>
            <person name="Sturgill D."/>
            <person name="Sutton G."/>
            <person name="Sutton G.G."/>
            <person name="Tao W."/>
            <person name="Teichmann S."/>
            <person name="Tobari Y.N."/>
            <person name="Tomimura Y."/>
            <person name="Tsolas J.M."/>
            <person name="Valente V.L."/>
            <person name="Venter E."/>
            <person name="Venter J.C."/>
            <person name="Vicario S."/>
            <person name="Vieira F.G."/>
            <person name="Vilella A.J."/>
            <person name="Villasante A."/>
            <person name="Walenz B."/>
            <person name="Wang J."/>
            <person name="Wasserman M."/>
            <person name="Watts T."/>
            <person name="Wilson D."/>
            <person name="Wilson R.K."/>
            <person name="Wing R.A."/>
            <person name="Wolfner M.F."/>
            <person name="Wong A."/>
            <person name="Wong G.K."/>
            <person name="Wu C.I."/>
            <person name="Wu G."/>
            <person name="Yamamoto D."/>
            <person name="Yang H.P."/>
            <person name="Yang S.P."/>
            <person name="Yorke J.A."/>
            <person name="Yoshida K."/>
            <person name="Zdobnov E."/>
            <person name="Zhang P."/>
            <person name="Zhang Y."/>
            <person name="Zimin A.V."/>
            <person name="Baldwin J."/>
            <person name="Abdouelleil A."/>
            <person name="Abdulkadir J."/>
            <person name="Abebe A."/>
            <person name="Abera B."/>
            <person name="Abreu J."/>
            <person name="Acer S.C."/>
            <person name="Aftuck L."/>
            <person name="Alexander A."/>
            <person name="An P."/>
            <person name="Anderson E."/>
            <person name="Anderson S."/>
            <person name="Arachi H."/>
            <person name="Azer M."/>
            <person name="Bachantsang P."/>
            <person name="Barry A."/>
            <person name="Bayul T."/>
            <person name="Berlin A."/>
            <person name="Bessette D."/>
            <person name="Bloom T."/>
            <person name="Blye J."/>
            <person name="Boguslavskiy L."/>
            <person name="Bonnet C."/>
            <person name="Boukhgalter B."/>
            <person name="Bourzgui I."/>
            <person name="Brown A."/>
            <person name="Cahill P."/>
            <person name="Channer S."/>
            <person name="Cheshatsang Y."/>
            <person name="Chuda L."/>
            <person name="Citroen M."/>
            <person name="Collymore A."/>
            <person name="Cooke P."/>
            <person name="Costello M."/>
            <person name="D'Aco K."/>
            <person name="Daza R."/>
            <person name="De Haan G."/>
            <person name="DeGray S."/>
            <person name="DeMaso C."/>
            <person name="Dhargay N."/>
            <person name="Dooley K."/>
            <person name="Dooley E."/>
            <person name="Doricent M."/>
            <person name="Dorje P."/>
            <person name="Dorjee K."/>
            <person name="Dupes A."/>
            <person name="Elong R."/>
            <person name="Falk J."/>
            <person name="Farina A."/>
            <person name="Faro S."/>
            <person name="Ferguson D."/>
            <person name="Fisher S."/>
            <person name="Foley C.D."/>
            <person name="Franke A."/>
            <person name="Friedrich D."/>
            <person name="Gadbois L."/>
            <person name="Gearin G."/>
            <person name="Gearin C.R."/>
            <person name="Giannoukos G."/>
            <person name="Goode T."/>
            <person name="Graham J."/>
            <person name="Grandbois E."/>
            <person name="Grewal S."/>
            <person name="Gyaltsen K."/>
            <person name="Hafez N."/>
            <person name="Hagos B."/>
            <person name="Hall J."/>
            <person name="Henson C."/>
            <person name="Hollinger A."/>
            <person name="Honan T."/>
            <person name="Huard M.D."/>
            <person name="Hughes L."/>
            <person name="Hurhula B."/>
            <person name="Husby M.E."/>
            <person name="Kamat A."/>
            <person name="Kanga B."/>
            <person name="Kashin S."/>
            <person name="Khazanovich D."/>
            <person name="Kisner P."/>
            <person name="Lance K."/>
            <person name="Lara M."/>
            <person name="Lee W."/>
            <person name="Lennon N."/>
            <person name="Letendre F."/>
            <person name="LeVine R."/>
            <person name="Lipovsky A."/>
            <person name="Liu X."/>
            <person name="Liu J."/>
            <person name="Liu S."/>
            <person name="Lokyitsang T."/>
            <person name="Lokyitsang Y."/>
            <person name="Lubonja R."/>
            <person name="Lui A."/>
            <person name="MacDonald P."/>
            <person name="Magnisalis V."/>
            <person name="Maru K."/>
            <person name="Matthews C."/>
            <person name="McCusker W."/>
            <person name="McDonough S."/>
            <person name="Mehta T."/>
            <person name="Meldrim J."/>
            <person name="Meneus L."/>
            <person name="Mihai O."/>
            <person name="Mihalev A."/>
            <person name="Mihova T."/>
            <person name="Mittelman R."/>
            <person name="Mlenga V."/>
            <person name="Montmayeur A."/>
            <person name="Mulrain L."/>
            <person name="Navidi A."/>
            <person name="Naylor J."/>
            <person name="Negash T."/>
            <person name="Nguyen T."/>
            <person name="Nguyen N."/>
            <person name="Nicol R."/>
            <person name="Norbu C."/>
            <person name="Norbu N."/>
            <person name="Novod N."/>
            <person name="O'Neill B."/>
            <person name="Osman S."/>
            <person name="Markiewicz E."/>
            <person name="Oyono O.L."/>
            <person name="Patti C."/>
            <person name="Phunkhang P."/>
            <person name="Pierre F."/>
            <person name="Priest M."/>
            <person name="Raghuraman S."/>
            <person name="Rege F."/>
            <person name="Reyes R."/>
            <person name="Rise C."/>
            <person name="Rogov P."/>
            <person name="Ross K."/>
            <person name="Ryan E."/>
            <person name="Settipalli S."/>
            <person name="Shea T."/>
            <person name="Sherpa N."/>
            <person name="Shi L."/>
            <person name="Shih D."/>
            <person name="Sparrow T."/>
            <person name="Spaulding J."/>
            <person name="Stalker J."/>
            <person name="Stange-Thomann N."/>
            <person name="Stavropoulos S."/>
            <person name="Stone C."/>
            <person name="Strader C."/>
            <person name="Tesfaye S."/>
            <person name="Thomson T."/>
            <person name="Thoulutsang Y."/>
            <person name="Thoulutsang D."/>
            <person name="Topham K."/>
            <person name="Topping I."/>
            <person name="Tsamla T."/>
            <person name="Vassiliev H."/>
            <person name="Vo A."/>
            <person name="Wangchuk T."/>
            <person name="Wangdi T."/>
            <person name="Weiand M."/>
            <person name="Wilkinson J."/>
            <person name="Wilson A."/>
            <person name="Yadav S."/>
            <person name="Young G."/>
            <person name="Yu Q."/>
            <person name="Zembek L."/>
            <person name="Zhong D."/>
            <person name="Zimmer A."/>
            <person name="Zwirko Z."/>
            <person name="Jaffe D.B."/>
            <person name="Alvarez P."/>
            <person name="Brockman W."/>
            <person name="Butler J."/>
            <person name="Chin C."/>
            <person name="Gnerre S."/>
            <person name="Grabherr M."/>
            <person name="Kleber M."/>
            <person name="Mauceli E."/>
            <person name="MacCallum I."/>
        </authorList>
    </citation>
    <scope>NUCLEOTIDE SEQUENCE [LARGE SCALE GENOMIC DNA]</scope>
    <source>
        <strain evidence="3">TSC#15081-1352.22</strain>
        <strain evidence="6">Tucson 15081-1352.22</strain>
    </source>
</reference>
<organism evidence="3 6">
    <name type="scientific">Drosophila mojavensis</name>
    <name type="common">Fruit fly</name>
    <dbReference type="NCBI Taxonomy" id="7230"/>
    <lineage>
        <taxon>Eukaryota</taxon>
        <taxon>Metazoa</taxon>
        <taxon>Ecdysozoa</taxon>
        <taxon>Arthropoda</taxon>
        <taxon>Hexapoda</taxon>
        <taxon>Insecta</taxon>
        <taxon>Pterygota</taxon>
        <taxon>Neoptera</taxon>
        <taxon>Endopterygota</taxon>
        <taxon>Diptera</taxon>
        <taxon>Brachycera</taxon>
        <taxon>Muscomorpha</taxon>
        <taxon>Ephydroidea</taxon>
        <taxon>Drosophilidae</taxon>
        <taxon>Drosophila</taxon>
    </lineage>
</organism>
<keyword evidence="2" id="KW-0732">Signal</keyword>
<name>A0A0Q9X1D1_DROMO</name>
<evidence type="ECO:0000313" key="4">
    <source>
        <dbReference type="EMBL" id="KRG01889.1"/>
    </source>
</evidence>
<dbReference type="EMBL" id="CH933806">
    <property type="protein sequence ID" value="KRG01890.1"/>
    <property type="molecule type" value="Genomic_DNA"/>
</dbReference>
<dbReference type="KEGG" id="dmo:Dmoj_GI26855"/>
<sequence length="96" mass="10903">MRPVQLPFYLLLILSLLAEQPEAADQEDQADQGDRANQTEKSEETKEAHEEDVAAAAAEKELNNDPNPFDEAAEILELRRKILCEREITGEIYLCF</sequence>
<evidence type="ECO:0000313" key="6">
    <source>
        <dbReference type="Proteomes" id="UP000009192"/>
    </source>
</evidence>
<keyword evidence="6" id="KW-1185">Reference proteome</keyword>
<reference evidence="3" key="2">
    <citation type="journal article" date="2008" name="Bioinformatics">
        <title>Assembly reconciliation.</title>
        <authorList>
            <person name="Zimin A.V."/>
            <person name="Smith D.R."/>
            <person name="Sutton G."/>
            <person name="Yorke J.A."/>
        </authorList>
    </citation>
    <scope>NUCLEOTIDE SEQUENCE</scope>
    <source>
        <strain evidence="3">TSC#15081-1352.22</strain>
    </source>
</reference>
<reference evidence="3" key="3">
    <citation type="submission" date="2015-11" db="EMBL/GenBank/DDBJ databases">
        <authorList>
            <consortium name="FlyBase"/>
        </authorList>
    </citation>
    <scope>NUCLEOTIDE SEQUENCE</scope>
    <source>
        <strain evidence="3">TSC#15081-1352.22</strain>
    </source>
</reference>
<protein>
    <submittedName>
        <fullName evidence="3">Uncharacterized protein, isoform A</fullName>
    </submittedName>
    <submittedName>
        <fullName evidence="4">Uncharacterized protein, isoform B</fullName>
    </submittedName>
    <submittedName>
        <fullName evidence="5">Uncharacterized protein, isoform C</fullName>
    </submittedName>
</protein>
<dbReference type="EMBL" id="CH933806">
    <property type="protein sequence ID" value="KRG01889.1"/>
    <property type="molecule type" value="Genomic_DNA"/>
</dbReference>
<accession>A0A0Q9X1D1</accession>
<feature type="chain" id="PRO_5014238529" evidence="2">
    <location>
        <begin position="24"/>
        <end position="96"/>
    </location>
</feature>
<evidence type="ECO:0000256" key="2">
    <source>
        <dbReference type="SAM" id="SignalP"/>
    </source>
</evidence>
<feature type="region of interest" description="Disordered" evidence="1">
    <location>
        <begin position="22"/>
        <end position="53"/>
    </location>
</feature>
<evidence type="ECO:0000313" key="3">
    <source>
        <dbReference type="EMBL" id="KRG01888.1"/>
    </source>
</evidence>
<dbReference type="AlphaFoldDB" id="A0A0Q9X1D1"/>
<evidence type="ECO:0000313" key="5">
    <source>
        <dbReference type="EMBL" id="KRG01890.1"/>
    </source>
</evidence>
<proteinExistence type="predicted"/>
<dbReference type="Proteomes" id="UP000009192">
    <property type="component" value="Unassembled WGS sequence"/>
</dbReference>
<gene>
    <name evidence="3" type="primary">Dmoj\GI26855</name>
    <name evidence="3" type="ORF">Dmoj_GI26855</name>
</gene>
<evidence type="ECO:0000256" key="1">
    <source>
        <dbReference type="SAM" id="MobiDB-lite"/>
    </source>
</evidence>